<dbReference type="GO" id="GO:0005730">
    <property type="term" value="C:nucleolus"/>
    <property type="evidence" value="ECO:0007669"/>
    <property type="project" value="UniProtKB-SubCell"/>
</dbReference>
<dbReference type="AlphaFoldDB" id="A0AAV5JHU2"/>
<dbReference type="EMBL" id="BPVZ01000040">
    <property type="protein sequence ID" value="GKV14259.1"/>
    <property type="molecule type" value="Genomic_DNA"/>
</dbReference>
<feature type="compositionally biased region" description="Polar residues" evidence="2">
    <location>
        <begin position="327"/>
        <end position="341"/>
    </location>
</feature>
<feature type="region of interest" description="Disordered" evidence="2">
    <location>
        <begin position="372"/>
        <end position="395"/>
    </location>
</feature>
<dbReference type="Pfam" id="PF08158">
    <property type="entry name" value="SDA1_HEAT"/>
    <property type="match status" value="1"/>
</dbReference>
<feature type="region of interest" description="Disordered" evidence="2">
    <location>
        <begin position="250"/>
        <end position="343"/>
    </location>
</feature>
<dbReference type="GO" id="GO:0042273">
    <property type="term" value="P:ribosomal large subunit biogenesis"/>
    <property type="evidence" value="ECO:0007669"/>
    <property type="project" value="UniProtKB-UniRule"/>
</dbReference>
<comment type="similarity">
    <text evidence="1">Belongs to the SDA1 family.</text>
</comment>
<evidence type="ECO:0000259" key="3">
    <source>
        <dbReference type="Pfam" id="PF08158"/>
    </source>
</evidence>
<protein>
    <recommendedName>
        <fullName evidence="1">Protein SDA1</fullName>
    </recommendedName>
</protein>
<gene>
    <name evidence="4" type="ORF">SLEP1_g25160</name>
</gene>
<feature type="compositionally biased region" description="Basic residues" evidence="2">
    <location>
        <begin position="92"/>
        <end position="111"/>
    </location>
</feature>
<comment type="caution">
    <text evidence="4">The sequence shown here is derived from an EMBL/GenBank/DDBJ whole genome shotgun (WGS) entry which is preliminary data.</text>
</comment>
<dbReference type="InterPro" id="IPR012977">
    <property type="entry name" value="SDA1_N"/>
</dbReference>
<organism evidence="4 5">
    <name type="scientific">Rubroshorea leprosula</name>
    <dbReference type="NCBI Taxonomy" id="152421"/>
    <lineage>
        <taxon>Eukaryota</taxon>
        <taxon>Viridiplantae</taxon>
        <taxon>Streptophyta</taxon>
        <taxon>Embryophyta</taxon>
        <taxon>Tracheophyta</taxon>
        <taxon>Spermatophyta</taxon>
        <taxon>Magnoliopsida</taxon>
        <taxon>eudicotyledons</taxon>
        <taxon>Gunneridae</taxon>
        <taxon>Pentapetalae</taxon>
        <taxon>rosids</taxon>
        <taxon>malvids</taxon>
        <taxon>Malvales</taxon>
        <taxon>Dipterocarpaceae</taxon>
        <taxon>Rubroshorea</taxon>
    </lineage>
</organism>
<feature type="region of interest" description="Disordered" evidence="2">
    <location>
        <begin position="69"/>
        <end position="117"/>
    </location>
</feature>
<dbReference type="PANTHER" id="PTHR12730">
    <property type="entry name" value="HSDA/SDA1-RELATED"/>
    <property type="match status" value="1"/>
</dbReference>
<evidence type="ECO:0000256" key="1">
    <source>
        <dbReference type="RuleBase" id="RU365057"/>
    </source>
</evidence>
<keyword evidence="5" id="KW-1185">Reference proteome</keyword>
<sequence length="395" mass="44597">MNKKCKNEMKNKALQIVLFKLLKVLQKDEARAKRSILTLRYVSYTEDRIMVAALLFLLEYEKIEDDDASDASSSEDEMTQSPQAHHEGTTASKRKKKANLQRGIHSMKRQQHMSSESSTSIYYSPPRHLKDAVFAEKLFSNLRTCCEWFEVNAFLVRMMMLKVIARTIGLHRLILLDFYHFLQKYVQTHQKEITSLLAAAVQACHGLSFIAGYEDQGRPIDPKARPKAYGEANVFTNVPGAELLLQHHNKKDDTEDGDNDGDEIVAVSSDDDHDESENFASSDDKQENQLHGNDNRSEDDDDEGDVVGEDDDEEELEVKEDEEHETNNNAIEDSGQELTKSTARKRKISDFDVQLIAADPSLRALKMLAEAKLGQPSSDATDAILSNEDSRGSKN</sequence>
<dbReference type="InterPro" id="IPR027312">
    <property type="entry name" value="Sda1"/>
</dbReference>
<dbReference type="PANTHER" id="PTHR12730:SF0">
    <property type="entry name" value="PROTEIN SDA1 HOMOLOG"/>
    <property type="match status" value="1"/>
</dbReference>
<dbReference type="GO" id="GO:0000055">
    <property type="term" value="P:ribosomal large subunit export from nucleus"/>
    <property type="evidence" value="ECO:0007669"/>
    <property type="project" value="UniProtKB-UniRule"/>
</dbReference>
<comment type="subcellular location">
    <subcellularLocation>
        <location evidence="1">Nucleus</location>
        <location evidence="1">Nucleolus</location>
    </subcellularLocation>
</comment>
<evidence type="ECO:0000313" key="4">
    <source>
        <dbReference type="EMBL" id="GKV14259.1"/>
    </source>
</evidence>
<keyword evidence="1" id="KW-0690">Ribosome biogenesis</keyword>
<reference evidence="4 5" key="1">
    <citation type="journal article" date="2021" name="Commun. Biol.">
        <title>The genome of Shorea leprosula (Dipterocarpaceae) highlights the ecological relevance of drought in aseasonal tropical rainforests.</title>
        <authorList>
            <person name="Ng K.K.S."/>
            <person name="Kobayashi M.J."/>
            <person name="Fawcett J.A."/>
            <person name="Hatakeyama M."/>
            <person name="Paape T."/>
            <person name="Ng C.H."/>
            <person name="Ang C.C."/>
            <person name="Tnah L.H."/>
            <person name="Lee C.T."/>
            <person name="Nishiyama T."/>
            <person name="Sese J."/>
            <person name="O'Brien M.J."/>
            <person name="Copetti D."/>
            <person name="Mohd Noor M.I."/>
            <person name="Ong R.C."/>
            <person name="Putra M."/>
            <person name="Sireger I.Z."/>
            <person name="Indrioko S."/>
            <person name="Kosugi Y."/>
            <person name="Izuno A."/>
            <person name="Isagi Y."/>
            <person name="Lee S.L."/>
            <person name="Shimizu K.K."/>
        </authorList>
    </citation>
    <scope>NUCLEOTIDE SEQUENCE [LARGE SCALE GENOMIC DNA]</scope>
    <source>
        <strain evidence="4">214</strain>
    </source>
</reference>
<name>A0AAV5JHU2_9ROSI</name>
<evidence type="ECO:0000256" key="2">
    <source>
        <dbReference type="SAM" id="MobiDB-lite"/>
    </source>
</evidence>
<proteinExistence type="inferred from homology"/>
<feature type="compositionally biased region" description="Basic and acidic residues" evidence="2">
    <location>
        <begin position="282"/>
        <end position="296"/>
    </location>
</feature>
<keyword evidence="1" id="KW-0539">Nucleus</keyword>
<feature type="domain" description="SDA1 N-terminal" evidence="3">
    <location>
        <begin position="46"/>
        <end position="207"/>
    </location>
</feature>
<comment type="function">
    <text evidence="1">Required for 60S pre-ribosomal subunits export to the cytoplasm.</text>
</comment>
<keyword evidence="1" id="KW-0653">Protein transport</keyword>
<feature type="compositionally biased region" description="Acidic residues" evidence="2">
    <location>
        <begin position="69"/>
        <end position="78"/>
    </location>
</feature>
<accession>A0AAV5JHU2</accession>
<keyword evidence="1" id="KW-0813">Transport</keyword>
<feature type="compositionally biased region" description="Acidic residues" evidence="2">
    <location>
        <begin position="297"/>
        <end position="324"/>
    </location>
</feature>
<dbReference type="Proteomes" id="UP001054252">
    <property type="component" value="Unassembled WGS sequence"/>
</dbReference>
<dbReference type="GO" id="GO:0015031">
    <property type="term" value="P:protein transport"/>
    <property type="evidence" value="ECO:0007669"/>
    <property type="project" value="UniProtKB-KW"/>
</dbReference>
<feature type="compositionally biased region" description="Acidic residues" evidence="2">
    <location>
        <begin position="254"/>
        <end position="277"/>
    </location>
</feature>
<evidence type="ECO:0000313" key="5">
    <source>
        <dbReference type="Proteomes" id="UP001054252"/>
    </source>
</evidence>